<protein>
    <recommendedName>
        <fullName evidence="4">DDT domain-containing protein</fullName>
    </recommendedName>
</protein>
<feature type="compositionally biased region" description="Acidic residues" evidence="1">
    <location>
        <begin position="284"/>
        <end position="295"/>
    </location>
</feature>
<gene>
    <name evidence="2" type="ORF">EGW08_010587</name>
</gene>
<feature type="compositionally biased region" description="Basic and acidic residues" evidence="1">
    <location>
        <begin position="583"/>
        <end position="603"/>
    </location>
</feature>
<evidence type="ECO:0000256" key="1">
    <source>
        <dbReference type="SAM" id="MobiDB-lite"/>
    </source>
</evidence>
<feature type="region of interest" description="Disordered" evidence="1">
    <location>
        <begin position="479"/>
        <end position="563"/>
    </location>
</feature>
<feature type="region of interest" description="Disordered" evidence="1">
    <location>
        <begin position="577"/>
        <end position="684"/>
    </location>
</feature>
<keyword evidence="3" id="KW-1185">Reference proteome</keyword>
<feature type="compositionally biased region" description="Polar residues" evidence="1">
    <location>
        <begin position="511"/>
        <end position="520"/>
    </location>
</feature>
<feature type="compositionally biased region" description="Basic and acidic residues" evidence="1">
    <location>
        <begin position="535"/>
        <end position="551"/>
    </location>
</feature>
<feature type="compositionally biased region" description="Basic residues" evidence="1">
    <location>
        <begin position="329"/>
        <end position="340"/>
    </location>
</feature>
<accession>A0A3S0ZSI7</accession>
<dbReference type="GO" id="GO:0090537">
    <property type="term" value="C:CERF complex"/>
    <property type="evidence" value="ECO:0007669"/>
    <property type="project" value="InterPro"/>
</dbReference>
<reference evidence="2 3" key="1">
    <citation type="submission" date="2019-01" db="EMBL/GenBank/DDBJ databases">
        <title>A draft genome assembly of the solar-powered sea slug Elysia chlorotica.</title>
        <authorList>
            <person name="Cai H."/>
            <person name="Li Q."/>
            <person name="Fang X."/>
            <person name="Li J."/>
            <person name="Curtis N.E."/>
            <person name="Altenburger A."/>
            <person name="Shibata T."/>
            <person name="Feng M."/>
            <person name="Maeda T."/>
            <person name="Schwartz J.A."/>
            <person name="Shigenobu S."/>
            <person name="Lundholm N."/>
            <person name="Nishiyama T."/>
            <person name="Yang H."/>
            <person name="Hasebe M."/>
            <person name="Li S."/>
            <person name="Pierce S.K."/>
            <person name="Wang J."/>
        </authorList>
    </citation>
    <scope>NUCLEOTIDE SEQUENCE [LARGE SCALE GENOMIC DNA]</scope>
    <source>
        <strain evidence="2">EC2010</strain>
        <tissue evidence="2">Whole organism of an adult</tissue>
    </source>
</reference>
<proteinExistence type="predicted"/>
<dbReference type="AlphaFoldDB" id="A0A3S0ZSI7"/>
<feature type="compositionally biased region" description="Basic residues" evidence="1">
    <location>
        <begin position="201"/>
        <end position="212"/>
    </location>
</feature>
<dbReference type="PANTHER" id="PTHR47092">
    <property type="entry name" value="CAT EYE SYNDROME CRITICAL REGION PROTEIN 2"/>
    <property type="match status" value="1"/>
</dbReference>
<organism evidence="2 3">
    <name type="scientific">Elysia chlorotica</name>
    <name type="common">Eastern emerald elysia</name>
    <name type="synonym">Sea slug</name>
    <dbReference type="NCBI Taxonomy" id="188477"/>
    <lineage>
        <taxon>Eukaryota</taxon>
        <taxon>Metazoa</taxon>
        <taxon>Spiralia</taxon>
        <taxon>Lophotrochozoa</taxon>
        <taxon>Mollusca</taxon>
        <taxon>Gastropoda</taxon>
        <taxon>Heterobranchia</taxon>
        <taxon>Euthyneura</taxon>
        <taxon>Panpulmonata</taxon>
        <taxon>Sacoglossa</taxon>
        <taxon>Placobranchoidea</taxon>
        <taxon>Plakobranchidae</taxon>
        <taxon>Elysia</taxon>
    </lineage>
</organism>
<dbReference type="GO" id="GO:0006338">
    <property type="term" value="P:chromatin remodeling"/>
    <property type="evidence" value="ECO:0007669"/>
    <property type="project" value="InterPro"/>
</dbReference>
<sequence length="684" mass="76780">MEENTEVMSQEKNETAENMETDIETKKRLHEIHTWWEVPAIAHFCSLFKAVFGFCDFDIEDLEDALLTSPALGGSTLAIDIICQLLNGCYARDDIKYFNYDLFLKDIFKQRWTAELGRSNPFNERTFLELPVRLRVEVLHALCDFRLDADDVAEMLKGLSGDSLRVEPLGVDAKGSKYWYFYGTRLYKELPDPQEQGPVPKGRRGRPRKTPLAKKELPDELENAEENEPMEEEEEEDKDVTEKAKRNPVLSANPRQANREELEEEEMANFDFDGDEETKPALDDKEEEDEEDFEDDIQRELAEALYEDENDGAVDDDDEGDADFEVSQKKKTKPKRKSSVKRTPVKENQENHTEPEAPETPEAKEPQYIENVLSSKRKRTYFKGRRKRSKSRSKSADKSKNEATTPKEGDSAEGDTSIEQPKKPYRSRKKKEDLEPVTPRRRSRRRGGNESEEEETSTPVIFGANVSKMELKRLAIDGFHNQLTPTSRGSQNTSRNTSREGSVASDANKAETVNSCSSPAVQPLPASAGTVSEGKNIDCMDVSEEKQKPPVEDSGALATPPVQKKTLQAAVSKLASNSALEKTSVEADSHVECQGEQVPKELGDASPIPMSNRGRKGSSRRKSVPQRRQNKEPQFVSGEDDCLQSHDVSEPLGDDGASGVDEKGNSEQEQAENAVEVPTHLSGE</sequence>
<evidence type="ECO:0000313" key="3">
    <source>
        <dbReference type="Proteomes" id="UP000271974"/>
    </source>
</evidence>
<feature type="compositionally biased region" description="Basic residues" evidence="1">
    <location>
        <begin position="375"/>
        <end position="393"/>
    </location>
</feature>
<feature type="compositionally biased region" description="Acidic residues" evidence="1">
    <location>
        <begin position="305"/>
        <end position="324"/>
    </location>
</feature>
<evidence type="ECO:0008006" key="4">
    <source>
        <dbReference type="Google" id="ProtNLM"/>
    </source>
</evidence>
<feature type="non-terminal residue" evidence="2">
    <location>
        <position position="684"/>
    </location>
</feature>
<name>A0A3S0ZSI7_ELYCH</name>
<feature type="compositionally biased region" description="Basic residues" evidence="1">
    <location>
        <begin position="613"/>
        <end position="625"/>
    </location>
</feature>
<feature type="compositionally biased region" description="Basic and acidic residues" evidence="1">
    <location>
        <begin position="394"/>
        <end position="410"/>
    </location>
</feature>
<dbReference type="STRING" id="188477.A0A3S0ZSI7"/>
<evidence type="ECO:0000313" key="2">
    <source>
        <dbReference type="EMBL" id="RUS81670.1"/>
    </source>
</evidence>
<dbReference type="OrthoDB" id="303107at2759"/>
<feature type="compositionally biased region" description="Acidic residues" evidence="1">
    <location>
        <begin position="219"/>
        <end position="239"/>
    </location>
</feature>
<feature type="compositionally biased region" description="Polar residues" evidence="1">
    <location>
        <begin position="481"/>
        <end position="500"/>
    </location>
</feature>
<comment type="caution">
    <text evidence="2">The sequence shown here is derived from an EMBL/GenBank/DDBJ whole genome shotgun (WGS) entry which is preliminary data.</text>
</comment>
<feature type="compositionally biased region" description="Basic and acidic residues" evidence="1">
    <location>
        <begin position="344"/>
        <end position="367"/>
    </location>
</feature>
<feature type="region of interest" description="Disordered" evidence="1">
    <location>
        <begin position="190"/>
        <end position="465"/>
    </location>
</feature>
<dbReference type="EMBL" id="RQTK01000325">
    <property type="protein sequence ID" value="RUS81670.1"/>
    <property type="molecule type" value="Genomic_DNA"/>
</dbReference>
<dbReference type="PANTHER" id="PTHR47092:SF1">
    <property type="entry name" value="CHROMATIN REMODELING REGULATOR CECR2"/>
    <property type="match status" value="1"/>
</dbReference>
<dbReference type="Proteomes" id="UP000271974">
    <property type="component" value="Unassembled WGS sequence"/>
</dbReference>
<dbReference type="InterPro" id="IPR029614">
    <property type="entry name" value="CECR2"/>
</dbReference>
<feature type="compositionally biased region" description="Acidic residues" evidence="1">
    <location>
        <begin position="261"/>
        <end position="276"/>
    </location>
</feature>